<protein>
    <submittedName>
        <fullName evidence="1">1978_t:CDS:1</fullName>
    </submittedName>
</protein>
<dbReference type="InterPro" id="IPR015915">
    <property type="entry name" value="Kelch-typ_b-propeller"/>
</dbReference>
<gene>
    <name evidence="1" type="ORF">DEBURN_LOCUS11796</name>
</gene>
<name>A0A9N9E2F6_9GLOM</name>
<dbReference type="Proteomes" id="UP000789706">
    <property type="component" value="Unassembled WGS sequence"/>
</dbReference>
<keyword evidence="2" id="KW-1185">Reference proteome</keyword>
<dbReference type="EMBL" id="CAJVPK010008635">
    <property type="protein sequence ID" value="CAG8662160.1"/>
    <property type="molecule type" value="Genomic_DNA"/>
</dbReference>
<comment type="caution">
    <text evidence="1">The sequence shown here is derived from an EMBL/GenBank/DDBJ whole genome shotgun (WGS) entry which is preliminary data.</text>
</comment>
<proteinExistence type="predicted"/>
<dbReference type="Gene3D" id="2.120.10.80">
    <property type="entry name" value="Kelch-type beta propeller"/>
    <property type="match status" value="1"/>
</dbReference>
<evidence type="ECO:0000313" key="1">
    <source>
        <dbReference type="EMBL" id="CAG8662160.1"/>
    </source>
</evidence>
<dbReference type="OrthoDB" id="2378016at2759"/>
<dbReference type="AlphaFoldDB" id="A0A9N9E2F6"/>
<evidence type="ECO:0000313" key="2">
    <source>
        <dbReference type="Proteomes" id="UP000789706"/>
    </source>
</evidence>
<feature type="non-terminal residue" evidence="1">
    <location>
        <position position="102"/>
    </location>
</feature>
<organism evidence="1 2">
    <name type="scientific">Diversispora eburnea</name>
    <dbReference type="NCBI Taxonomy" id="1213867"/>
    <lineage>
        <taxon>Eukaryota</taxon>
        <taxon>Fungi</taxon>
        <taxon>Fungi incertae sedis</taxon>
        <taxon>Mucoromycota</taxon>
        <taxon>Glomeromycotina</taxon>
        <taxon>Glomeromycetes</taxon>
        <taxon>Diversisporales</taxon>
        <taxon>Diversisporaceae</taxon>
        <taxon>Diversispora</taxon>
    </lineage>
</organism>
<dbReference type="SUPFAM" id="SSF117281">
    <property type="entry name" value="Kelch motif"/>
    <property type="match status" value="1"/>
</dbReference>
<reference evidence="1" key="1">
    <citation type="submission" date="2021-06" db="EMBL/GenBank/DDBJ databases">
        <authorList>
            <person name="Kallberg Y."/>
            <person name="Tangrot J."/>
            <person name="Rosling A."/>
        </authorList>
    </citation>
    <scope>NUCLEOTIDE SEQUENCE</scope>
    <source>
        <strain evidence="1">AZ414A</strain>
    </source>
</reference>
<accession>A0A9N9E2F6</accession>
<sequence>MPWTDLSSIIGRINKTGSTACVYGTNNDRIFYFSGGSVLVEDNFTSIFDTTAQQWGTPKMSRNFTAIERKFTQCVVSENRTYIYGGNKNLFSMVKLDVSNLP</sequence>